<dbReference type="Pfam" id="PF00313">
    <property type="entry name" value="CSD"/>
    <property type="match status" value="1"/>
</dbReference>
<keyword evidence="1" id="KW-0597">Phosphoprotein</keyword>
<dbReference type="InterPro" id="IPR052069">
    <property type="entry name" value="Ca-reg_mRNA-binding_domain"/>
</dbReference>
<evidence type="ECO:0000313" key="4">
    <source>
        <dbReference type="EMBL" id="WED79236.1"/>
    </source>
</evidence>
<keyword evidence="4" id="KW-0614">Plasmid</keyword>
<dbReference type="PROSITE" id="PS51857">
    <property type="entry name" value="CSD_2"/>
    <property type="match status" value="1"/>
</dbReference>
<dbReference type="CDD" id="cd04458">
    <property type="entry name" value="CSP_CDS"/>
    <property type="match status" value="1"/>
</dbReference>
<dbReference type="InterPro" id="IPR002059">
    <property type="entry name" value="CSP_DNA-bd"/>
</dbReference>
<dbReference type="Proteomes" id="UP001213721">
    <property type="component" value="Plasmid pK520-MPH"/>
</dbReference>
<evidence type="ECO:0000313" key="5">
    <source>
        <dbReference type="Proteomes" id="UP001213721"/>
    </source>
</evidence>
<feature type="transmembrane region" description="Helical" evidence="2">
    <location>
        <begin position="108"/>
        <end position="126"/>
    </location>
</feature>
<dbReference type="InterPro" id="IPR012340">
    <property type="entry name" value="NA-bd_OB-fold"/>
</dbReference>
<dbReference type="Gene3D" id="2.40.50.140">
    <property type="entry name" value="Nucleic acid-binding proteins"/>
    <property type="match status" value="1"/>
</dbReference>
<feature type="transmembrane region" description="Helical" evidence="2">
    <location>
        <begin position="216"/>
        <end position="238"/>
    </location>
</feature>
<dbReference type="GO" id="GO:0005829">
    <property type="term" value="C:cytosol"/>
    <property type="evidence" value="ECO:0007669"/>
    <property type="project" value="UniProtKB-ARBA"/>
</dbReference>
<proteinExistence type="predicted"/>
<gene>
    <name evidence="4" type="ORF">PYU98_25120</name>
</gene>
<accession>A0AAX3NZX1</accession>
<keyword evidence="2" id="KW-0472">Membrane</keyword>
<name>A0AAX3NZX1_9GAMM</name>
<dbReference type="InterPro" id="IPR011129">
    <property type="entry name" value="CSD"/>
</dbReference>
<dbReference type="PANTHER" id="PTHR12962">
    <property type="entry name" value="CALCIUM-REGULATED HEAT STABLE PROTEIN CRHSP-24-RELATED"/>
    <property type="match status" value="1"/>
</dbReference>
<keyword evidence="2" id="KW-1133">Transmembrane helix</keyword>
<protein>
    <submittedName>
        <fullName evidence="4">Cold shock domain-containing protein</fullName>
    </submittedName>
</protein>
<reference evidence="4" key="1">
    <citation type="submission" date="2023-02" db="EMBL/GenBank/DDBJ databases">
        <title>The sequence of Aeromonas allosaccharophila K520.</title>
        <authorList>
            <person name="Luo X."/>
        </authorList>
    </citation>
    <scope>NUCLEOTIDE SEQUENCE</scope>
    <source>
        <strain evidence="4">K520</strain>
        <plasmid evidence="4">pK520-MPH</plasmid>
    </source>
</reference>
<dbReference type="GO" id="GO:0003730">
    <property type="term" value="F:mRNA 3'-UTR binding"/>
    <property type="evidence" value="ECO:0007669"/>
    <property type="project" value="TreeGrafter"/>
</dbReference>
<evidence type="ECO:0000259" key="3">
    <source>
        <dbReference type="PROSITE" id="PS51857"/>
    </source>
</evidence>
<dbReference type="GO" id="GO:0043488">
    <property type="term" value="P:regulation of mRNA stability"/>
    <property type="evidence" value="ECO:0007669"/>
    <property type="project" value="TreeGrafter"/>
</dbReference>
<geneLocation type="plasmid" evidence="4 5">
    <name>pK520-MPH</name>
</geneLocation>
<feature type="domain" description="CSD" evidence="3">
    <location>
        <begin position="19"/>
        <end position="94"/>
    </location>
</feature>
<feature type="transmembrane region" description="Helical" evidence="2">
    <location>
        <begin position="132"/>
        <end position="150"/>
    </location>
</feature>
<dbReference type="SMART" id="SM00357">
    <property type="entry name" value="CSP"/>
    <property type="match status" value="1"/>
</dbReference>
<sequence>MFSDILPTEQSSGVISGGSMKGNIISWKDEKGFGFIKNDENGEHIFFHISSVIKGTRQPIVGDAVTFDVGVDSSNRKKAKDIFIEGVSFTNIPRRVFTEKVKRDRFDYYCYVAIVLSVAITLAVYIKMGQPRLALFPAAVAIMLFLYISVRTKKPANDIFSCGKCSSVVRHDARTIRAWNKGACKLYCRTCNQNWHREKPQRDSTKKYNRPQKSGCLGVLLFITFVPVFLISSIITLLV</sequence>
<dbReference type="EMBL" id="CP118990">
    <property type="protein sequence ID" value="WED79236.1"/>
    <property type="molecule type" value="Genomic_DNA"/>
</dbReference>
<dbReference type="PANTHER" id="PTHR12962:SF1">
    <property type="entry name" value="COLD SHOCK DOMAIN-CONTAINING PROTEIN CG9705"/>
    <property type="match status" value="1"/>
</dbReference>
<organism evidence="4 5">
    <name type="scientific">Aeromonas allosaccharophila</name>
    <dbReference type="NCBI Taxonomy" id="656"/>
    <lineage>
        <taxon>Bacteria</taxon>
        <taxon>Pseudomonadati</taxon>
        <taxon>Pseudomonadota</taxon>
        <taxon>Gammaproteobacteria</taxon>
        <taxon>Aeromonadales</taxon>
        <taxon>Aeromonadaceae</taxon>
        <taxon>Aeromonas</taxon>
    </lineage>
</organism>
<keyword evidence="2" id="KW-0812">Transmembrane</keyword>
<evidence type="ECO:0000256" key="2">
    <source>
        <dbReference type="SAM" id="Phobius"/>
    </source>
</evidence>
<dbReference type="RefSeq" id="WP_270803074.1">
    <property type="nucleotide sequence ID" value="NZ_CP118990.1"/>
</dbReference>
<dbReference type="AlphaFoldDB" id="A0AAX3NZX1"/>
<evidence type="ECO:0000256" key="1">
    <source>
        <dbReference type="ARBA" id="ARBA00022553"/>
    </source>
</evidence>
<dbReference type="SUPFAM" id="SSF50249">
    <property type="entry name" value="Nucleic acid-binding proteins"/>
    <property type="match status" value="1"/>
</dbReference>